<proteinExistence type="predicted"/>
<keyword evidence="2" id="KW-1185">Reference proteome</keyword>
<reference evidence="1" key="1">
    <citation type="submission" date="2019-11" db="EMBL/GenBank/DDBJ databases">
        <title>Nori genome reveals adaptations in red seaweeds to the harsh intertidal environment.</title>
        <authorList>
            <person name="Wang D."/>
            <person name="Mao Y."/>
        </authorList>
    </citation>
    <scope>NUCLEOTIDE SEQUENCE</scope>
    <source>
        <tissue evidence="1">Gametophyte</tissue>
    </source>
</reference>
<name>A0ACC3C7I1_PYRYE</name>
<comment type="caution">
    <text evidence="1">The sequence shown here is derived from an EMBL/GenBank/DDBJ whole genome shotgun (WGS) entry which is preliminary data.</text>
</comment>
<accession>A0ACC3C7I1</accession>
<organism evidence="1 2">
    <name type="scientific">Pyropia yezoensis</name>
    <name type="common">Susabi-nori</name>
    <name type="synonym">Porphyra yezoensis</name>
    <dbReference type="NCBI Taxonomy" id="2788"/>
    <lineage>
        <taxon>Eukaryota</taxon>
        <taxon>Rhodophyta</taxon>
        <taxon>Bangiophyceae</taxon>
        <taxon>Bangiales</taxon>
        <taxon>Bangiaceae</taxon>
        <taxon>Pyropia</taxon>
    </lineage>
</organism>
<dbReference type="Proteomes" id="UP000798662">
    <property type="component" value="Chromosome 2"/>
</dbReference>
<evidence type="ECO:0000313" key="1">
    <source>
        <dbReference type="EMBL" id="KAK1865940.1"/>
    </source>
</evidence>
<protein>
    <submittedName>
        <fullName evidence="1">Uncharacterized protein</fullName>
    </submittedName>
</protein>
<dbReference type="EMBL" id="CM020619">
    <property type="protein sequence ID" value="KAK1865940.1"/>
    <property type="molecule type" value="Genomic_DNA"/>
</dbReference>
<gene>
    <name evidence="1" type="ORF">I4F81_008462</name>
</gene>
<sequence length="216" mass="23338">MLGFASAFGGATALRAPTAFVGCRLAAPAAPVAARWTMVKSKAIPFMEAPPALDGSMIGDVGFDPLGFSNYIDLKFLREAEIKHCRVTMLAVLGLFVQEFYTLPFYSGGPALAEPSHNYFVTQGAMQQLLLWICGLEIIVGVPAVLQMMQGSGRRPGEFGFDPLNLAKTNAAFDKFQNAELVNGRLTMIAIGGLIHQQWMTHCTPVQQILSGKLFP</sequence>
<evidence type="ECO:0000313" key="2">
    <source>
        <dbReference type="Proteomes" id="UP000798662"/>
    </source>
</evidence>